<proteinExistence type="predicted"/>
<protein>
    <submittedName>
        <fullName evidence="1">Uncharacterized protein</fullName>
    </submittedName>
</protein>
<gene>
    <name evidence="1" type="ORF">C1I60_16190</name>
</gene>
<reference evidence="1 2" key="1">
    <citation type="submission" date="2018-01" db="EMBL/GenBank/DDBJ databases">
        <title>Bacillales members from the olive rhizosphere are effective biological control agents against Verticillium dahliae.</title>
        <authorList>
            <person name="Gomez-Lama C."/>
            <person name="Legarda G."/>
            <person name="Ruano-Rosa D."/>
            <person name="Pizarro-Tobias P."/>
            <person name="Valverde-Corredor A."/>
            <person name="Niqui J.L."/>
            <person name="Trivino J.C."/>
            <person name="Roca A."/>
            <person name="Mercado-Blanco J."/>
        </authorList>
    </citation>
    <scope>NUCLEOTIDE SEQUENCE [LARGE SCALE GENOMIC DNA]</scope>
    <source>
        <strain evidence="1 2">PIC167</strain>
    </source>
</reference>
<dbReference type="Proteomes" id="UP000308114">
    <property type="component" value="Unassembled WGS sequence"/>
</dbReference>
<evidence type="ECO:0000313" key="1">
    <source>
        <dbReference type="EMBL" id="TKH43058.1"/>
    </source>
</evidence>
<sequence>MTKPIAKITSVLEQWALYDPPMVDFTVENVLHAIRYEATYDYVLKFLISRNGFELSVSRVYMCPNNHKAFYCEVDEEIDEYDLPTCHICEQEIVNDLDHSFLVFSFTDEYREDIKKKDLFRLKKLVCH</sequence>
<dbReference type="EMBL" id="PNXQ01000014">
    <property type="protein sequence ID" value="TKH43058.1"/>
    <property type="molecule type" value="Genomic_DNA"/>
</dbReference>
<dbReference type="AlphaFoldDB" id="A0A4U2Q175"/>
<organism evidence="1 2">
    <name type="scientific">Paenibacillus terrae</name>
    <dbReference type="NCBI Taxonomy" id="159743"/>
    <lineage>
        <taxon>Bacteria</taxon>
        <taxon>Bacillati</taxon>
        <taxon>Bacillota</taxon>
        <taxon>Bacilli</taxon>
        <taxon>Bacillales</taxon>
        <taxon>Paenibacillaceae</taxon>
        <taxon>Paenibacillus</taxon>
    </lineage>
</organism>
<accession>A0A4U2Q175</accession>
<comment type="caution">
    <text evidence="1">The sequence shown here is derived from an EMBL/GenBank/DDBJ whole genome shotgun (WGS) entry which is preliminary data.</text>
</comment>
<name>A0A4U2Q175_9BACL</name>
<dbReference type="RefSeq" id="WP_137062656.1">
    <property type="nucleotide sequence ID" value="NZ_PNXQ01000014.1"/>
</dbReference>
<evidence type="ECO:0000313" key="2">
    <source>
        <dbReference type="Proteomes" id="UP000308114"/>
    </source>
</evidence>